<feature type="region of interest" description="Disordered" evidence="4">
    <location>
        <begin position="1"/>
        <end position="20"/>
    </location>
</feature>
<reference evidence="6" key="1">
    <citation type="journal article" date="2014" name="Int. J. Syst. Evol. Microbiol.">
        <title>Complete genome sequence of Corynebacterium casei LMG S-19264T (=DSM 44701T), isolated from a smear-ripened cheese.</title>
        <authorList>
            <consortium name="US DOE Joint Genome Institute (JGI-PGF)"/>
            <person name="Walter F."/>
            <person name="Albersmeier A."/>
            <person name="Kalinowski J."/>
            <person name="Ruckert C."/>
        </authorList>
    </citation>
    <scope>NUCLEOTIDE SEQUENCE</scope>
    <source>
        <strain evidence="6">JCM 4784</strain>
    </source>
</reference>
<dbReference type="CDD" id="cd03214">
    <property type="entry name" value="ABC_Iron-Siderophores_B12_Hemin"/>
    <property type="match status" value="1"/>
</dbReference>
<sequence>MSPGRQDGTRTALRSGPTGLRAERVSRAAGGRLLVDGITLAPRPGTVVGLLGPNGSGKSTLLRLLAGVLAPTAGVVTLDGRPLRDLGRREVARRTAVVEQQADTQVDLTVRDVVRLGRVPHRRAWAPATAEDERAVDEALARTSLTGRADQPWHTLSGGERQRTHIARALAQSPRELLLDEPTNHLDIHHQLDLLHLVASLPLTTVVALHDLNLAAMFCDEVLILNNGRAHAYGPPAEVITENLITEVYGVRARVTPPPNPTTPMTITYLRPEKATGGTF</sequence>
<dbReference type="InterPro" id="IPR027417">
    <property type="entry name" value="P-loop_NTPase"/>
</dbReference>
<evidence type="ECO:0000256" key="1">
    <source>
        <dbReference type="ARBA" id="ARBA00022448"/>
    </source>
</evidence>
<accession>A0A918ZTB0</accession>
<keyword evidence="2" id="KW-0547">Nucleotide-binding</keyword>
<name>A0A918ZTB0_9ACTN</name>
<evidence type="ECO:0000259" key="5">
    <source>
        <dbReference type="PROSITE" id="PS50893"/>
    </source>
</evidence>
<keyword evidence="3 6" id="KW-0067">ATP-binding</keyword>
<dbReference type="GO" id="GO:0005524">
    <property type="term" value="F:ATP binding"/>
    <property type="evidence" value="ECO:0007669"/>
    <property type="project" value="UniProtKB-KW"/>
</dbReference>
<protein>
    <submittedName>
        <fullName evidence="6">ABC transporter ATP-binding protein</fullName>
    </submittedName>
</protein>
<keyword evidence="1" id="KW-0813">Transport</keyword>
<reference evidence="6" key="2">
    <citation type="submission" date="2020-09" db="EMBL/GenBank/DDBJ databases">
        <authorList>
            <person name="Sun Q."/>
            <person name="Ohkuma M."/>
        </authorList>
    </citation>
    <scope>NUCLEOTIDE SEQUENCE</scope>
    <source>
        <strain evidence="6">JCM 4784</strain>
    </source>
</reference>
<dbReference type="FunFam" id="3.40.50.300:FF:000134">
    <property type="entry name" value="Iron-enterobactin ABC transporter ATP-binding protein"/>
    <property type="match status" value="1"/>
</dbReference>
<keyword evidence="7" id="KW-1185">Reference proteome</keyword>
<dbReference type="GO" id="GO:0016887">
    <property type="term" value="F:ATP hydrolysis activity"/>
    <property type="evidence" value="ECO:0007669"/>
    <property type="project" value="InterPro"/>
</dbReference>
<dbReference type="AlphaFoldDB" id="A0A918ZTB0"/>
<dbReference type="Gene3D" id="3.40.50.300">
    <property type="entry name" value="P-loop containing nucleotide triphosphate hydrolases"/>
    <property type="match status" value="1"/>
</dbReference>
<proteinExistence type="predicted"/>
<dbReference type="EMBL" id="BNBT01000057">
    <property type="protein sequence ID" value="GHE66411.1"/>
    <property type="molecule type" value="Genomic_DNA"/>
</dbReference>
<dbReference type="InterPro" id="IPR003593">
    <property type="entry name" value="AAA+_ATPase"/>
</dbReference>
<dbReference type="Proteomes" id="UP000608024">
    <property type="component" value="Unassembled WGS sequence"/>
</dbReference>
<evidence type="ECO:0000313" key="6">
    <source>
        <dbReference type="EMBL" id="GHE66411.1"/>
    </source>
</evidence>
<evidence type="ECO:0000313" key="7">
    <source>
        <dbReference type="Proteomes" id="UP000608024"/>
    </source>
</evidence>
<dbReference type="Pfam" id="PF00005">
    <property type="entry name" value="ABC_tran"/>
    <property type="match status" value="1"/>
</dbReference>
<organism evidence="6 7">
    <name type="scientific">Streptomyces longispororuber</name>
    <dbReference type="NCBI Taxonomy" id="68230"/>
    <lineage>
        <taxon>Bacteria</taxon>
        <taxon>Bacillati</taxon>
        <taxon>Actinomycetota</taxon>
        <taxon>Actinomycetes</taxon>
        <taxon>Kitasatosporales</taxon>
        <taxon>Streptomycetaceae</taxon>
        <taxon>Streptomyces</taxon>
    </lineage>
</organism>
<evidence type="ECO:0000256" key="3">
    <source>
        <dbReference type="ARBA" id="ARBA00022840"/>
    </source>
</evidence>
<evidence type="ECO:0000256" key="4">
    <source>
        <dbReference type="SAM" id="MobiDB-lite"/>
    </source>
</evidence>
<dbReference type="PANTHER" id="PTHR42794:SF2">
    <property type="entry name" value="ABC TRANSPORTER ATP-BINDING PROTEIN"/>
    <property type="match status" value="1"/>
</dbReference>
<dbReference type="InterPro" id="IPR003439">
    <property type="entry name" value="ABC_transporter-like_ATP-bd"/>
</dbReference>
<dbReference type="SUPFAM" id="SSF52540">
    <property type="entry name" value="P-loop containing nucleoside triphosphate hydrolases"/>
    <property type="match status" value="1"/>
</dbReference>
<dbReference type="RefSeq" id="WP_190137262.1">
    <property type="nucleotide sequence ID" value="NZ_BNBT01000057.1"/>
</dbReference>
<comment type="caution">
    <text evidence="6">The sequence shown here is derived from an EMBL/GenBank/DDBJ whole genome shotgun (WGS) entry which is preliminary data.</text>
</comment>
<gene>
    <name evidence="6" type="ORF">GCM10018785_39000</name>
</gene>
<feature type="domain" description="ABC transporter" evidence="5">
    <location>
        <begin position="20"/>
        <end position="252"/>
    </location>
</feature>
<evidence type="ECO:0000256" key="2">
    <source>
        <dbReference type="ARBA" id="ARBA00022741"/>
    </source>
</evidence>
<dbReference type="PROSITE" id="PS50893">
    <property type="entry name" value="ABC_TRANSPORTER_2"/>
    <property type="match status" value="1"/>
</dbReference>
<dbReference type="PANTHER" id="PTHR42794">
    <property type="entry name" value="HEMIN IMPORT ATP-BINDING PROTEIN HMUV"/>
    <property type="match status" value="1"/>
</dbReference>
<dbReference type="SMART" id="SM00382">
    <property type="entry name" value="AAA"/>
    <property type="match status" value="1"/>
</dbReference>